<keyword evidence="2" id="KW-1185">Reference proteome</keyword>
<accession>A0A291LAY0</accession>
<dbReference type="Proteomes" id="UP000230170">
    <property type="component" value="Segment"/>
</dbReference>
<sequence>MTDREDNMVNVLISREENGITPKANTLVELIHDEGVPFIVLMTSDVKFDGTFEGVAFEDARWTDQFEISQFRVFSGKITLSNKED</sequence>
<name>A0A291LAY0_9CAUD</name>
<reference evidence="1 2" key="1">
    <citation type="submission" date="2017-09" db="EMBL/GenBank/DDBJ databases">
        <title>Complete genome sequence of lytic bacteriophage YS35.</title>
        <authorList>
            <person name="Yu S."/>
            <person name="Huang H."/>
            <person name="Hao Y."/>
            <person name="Shi H."/>
            <person name="Sun Y."/>
        </authorList>
    </citation>
    <scope>NUCLEOTIDE SEQUENCE [LARGE SCALE GENOMIC DNA]</scope>
</reference>
<gene>
    <name evidence="1" type="ORF">Y35_GM000147</name>
</gene>
<organism evidence="1 2">
    <name type="scientific">Pseudomonas phage YS35</name>
    <dbReference type="NCBI Taxonomy" id="2036050"/>
    <lineage>
        <taxon>Viruses</taxon>
        <taxon>Duplodnaviria</taxon>
        <taxon>Heunggongvirae</taxon>
        <taxon>Uroviricota</taxon>
        <taxon>Caudoviricetes</taxon>
        <taxon>Vandenendeviridae</taxon>
        <taxon>Skurskavirinae</taxon>
        <taxon>Pakpunavirus</taxon>
        <taxon>Pakpunavirus YS35</taxon>
    </lineage>
</organism>
<evidence type="ECO:0000313" key="1">
    <source>
        <dbReference type="EMBL" id="ATI16120.1"/>
    </source>
</evidence>
<evidence type="ECO:0000313" key="2">
    <source>
        <dbReference type="Proteomes" id="UP000230170"/>
    </source>
</evidence>
<dbReference type="EMBL" id="MF974178">
    <property type="protein sequence ID" value="ATI16120.1"/>
    <property type="molecule type" value="Genomic_DNA"/>
</dbReference>
<protein>
    <submittedName>
        <fullName evidence="1">Uncharacterized protein</fullName>
    </submittedName>
</protein>
<proteinExistence type="predicted"/>